<feature type="domain" description="Wntless-like transmembrane" evidence="7">
    <location>
        <begin position="600"/>
        <end position="655"/>
    </location>
</feature>
<evidence type="ECO:0000256" key="4">
    <source>
        <dbReference type="ARBA" id="ARBA00023136"/>
    </source>
</evidence>
<dbReference type="PANTHER" id="PTHR31918:SF1">
    <property type="entry name" value="TRANSMEMBRANE PROTEIN 181"/>
    <property type="match status" value="1"/>
</dbReference>
<evidence type="ECO:0000313" key="10">
    <source>
        <dbReference type="Proteomes" id="UP000700334"/>
    </source>
</evidence>
<evidence type="ECO:0000256" key="6">
    <source>
        <dbReference type="SAM" id="Phobius"/>
    </source>
</evidence>
<evidence type="ECO:0000313" key="9">
    <source>
        <dbReference type="EMBL" id="KAG8522410.1"/>
    </source>
</evidence>
<protein>
    <submittedName>
        <fullName evidence="9">Transmembrane protein 181</fullName>
    </submittedName>
</protein>
<gene>
    <name evidence="9" type="ORF">J0S82_012336</name>
</gene>
<evidence type="ECO:0000259" key="7">
    <source>
        <dbReference type="Pfam" id="PF06664"/>
    </source>
</evidence>
<comment type="caution">
    <text evidence="9">The sequence shown here is derived from an EMBL/GenBank/DDBJ whole genome shotgun (WGS) entry which is preliminary data.</text>
</comment>
<comment type="subcellular location">
    <subcellularLocation>
        <location evidence="1">Membrane</location>
        <topology evidence="1">Multi-pass membrane protein</topology>
    </subcellularLocation>
</comment>
<sequence length="800" mass="86127">MRRGWACQPPGPPTPACRVPVASDNKSLKKPPRAAGLLLDLSTRNHPELACALLAPQRGSLAPAIGFAAALDPPCSHWLSRAQEHHEKGATAGVATSCPAGLREAAPEERLALRMLAGPEPAGAGARESREEAHSRRCFRARDPPRSDEAATGAPASCSAAAVAAARCGAGELGARAAPGRGPGAAMEPAWPELPGACTPEVTRGPCCQAGPWFQHRRLRGARWREGPEAPCLMHSVCRLAPMRLYTLSKRHFVLVFVVFFVCFGLTVFIGIRGPKVIQTSAANFSLNNGKKLKPIQISSNPLSTYNQQLWLTCVVELEQSKGGRVTPHGPARSAVRVDAGAAGTRGHQTHHKTVWPVAPGPRPGGRCRDDVPGQNGAVLVPHAPARLSGVAEAALGWHVGHGSAAMWGPGSGEAAPTLSCASAETSIQTSFPMTVKVDGVSQDGTIMFIHNKVHNHTRTLTCAGKCSEIIVAHLGYLNYTKYTVIVGFEHLKLPIKEMNFTWKTYNPAFSQWEIWFRFIFVVLTFVVTCLFAHSLRKFSMRDWGIEQKWMSILLPLLLLYNAGLVLRPPEERDPGKAGGGVPALDCCFAGGCQQLLCSTACLHAALLLPPDPFFPLSFLVNSWFPGMLDDLFQSVFLCALLLFWLCVYHGIRVQVSLGSAGARQSQRVNELHDPMYQYRVDTGNFQVRRVGRLGNRSQRRFGRGQAAPWVERAHCRLEDGLHRELGPWRFPGRCCGSSLGSAGLLVPAVTSRNSASALVPGLWHGSCPGDGEARAGPAVLAWDALGLVSRAGADPEARE</sequence>
<feature type="domain" description="TMEM181 GOLD" evidence="8">
    <location>
        <begin position="294"/>
        <end position="325"/>
    </location>
</feature>
<dbReference type="AlphaFoldDB" id="A0A8J6DWI6"/>
<dbReference type="Pfam" id="PF21885">
    <property type="entry name" value="TMEM181_GOLD"/>
    <property type="match status" value="2"/>
</dbReference>
<reference evidence="9" key="1">
    <citation type="journal article" date="2021" name="Evol. Appl.">
        <title>The genome of the Pyrenean desman and the effects of bottlenecks and inbreeding on the genomic landscape of an endangered species.</title>
        <authorList>
            <person name="Escoda L."/>
            <person name="Castresana J."/>
        </authorList>
    </citation>
    <scope>NUCLEOTIDE SEQUENCE</scope>
    <source>
        <strain evidence="9">IBE-C5619</strain>
    </source>
</reference>
<keyword evidence="3 6" id="KW-1133">Transmembrane helix</keyword>
<dbReference type="GO" id="GO:0015643">
    <property type="term" value="F:toxic substance binding"/>
    <property type="evidence" value="ECO:0007669"/>
    <property type="project" value="InterPro"/>
</dbReference>
<feature type="transmembrane region" description="Helical" evidence="6">
    <location>
        <begin position="253"/>
        <end position="272"/>
    </location>
</feature>
<evidence type="ECO:0000256" key="5">
    <source>
        <dbReference type="SAM" id="MobiDB-lite"/>
    </source>
</evidence>
<organism evidence="9 10">
    <name type="scientific">Galemys pyrenaicus</name>
    <name type="common">Iberian desman</name>
    <name type="synonym">Pyrenean desman</name>
    <dbReference type="NCBI Taxonomy" id="202257"/>
    <lineage>
        <taxon>Eukaryota</taxon>
        <taxon>Metazoa</taxon>
        <taxon>Chordata</taxon>
        <taxon>Craniata</taxon>
        <taxon>Vertebrata</taxon>
        <taxon>Euteleostomi</taxon>
        <taxon>Mammalia</taxon>
        <taxon>Eutheria</taxon>
        <taxon>Laurasiatheria</taxon>
        <taxon>Eulipotyphla</taxon>
        <taxon>Talpidae</taxon>
        <taxon>Galemys</taxon>
    </lineage>
</organism>
<feature type="transmembrane region" description="Helical" evidence="6">
    <location>
        <begin position="515"/>
        <end position="536"/>
    </location>
</feature>
<feature type="compositionally biased region" description="Basic and acidic residues" evidence="5">
    <location>
        <begin position="127"/>
        <end position="149"/>
    </location>
</feature>
<dbReference type="InterPro" id="IPR040416">
    <property type="entry name" value="TMEM181"/>
</dbReference>
<evidence type="ECO:0000256" key="1">
    <source>
        <dbReference type="ARBA" id="ARBA00004141"/>
    </source>
</evidence>
<keyword evidence="2 6" id="KW-0812">Transmembrane</keyword>
<feature type="transmembrane region" description="Helical" evidence="6">
    <location>
        <begin position="548"/>
        <end position="567"/>
    </location>
</feature>
<feature type="domain" description="Wntless-like transmembrane" evidence="7">
    <location>
        <begin position="507"/>
        <end position="563"/>
    </location>
</feature>
<feature type="region of interest" description="Disordered" evidence="5">
    <location>
        <begin position="119"/>
        <end position="154"/>
    </location>
</feature>
<feature type="transmembrane region" description="Helical" evidence="6">
    <location>
        <begin position="632"/>
        <end position="652"/>
    </location>
</feature>
<feature type="region of interest" description="Disordered" evidence="5">
    <location>
        <begin position="1"/>
        <end position="31"/>
    </location>
</feature>
<dbReference type="GO" id="GO:0016020">
    <property type="term" value="C:membrane"/>
    <property type="evidence" value="ECO:0007669"/>
    <property type="project" value="UniProtKB-SubCell"/>
</dbReference>
<proteinExistence type="predicted"/>
<dbReference type="Pfam" id="PF06664">
    <property type="entry name" value="WLS-like_TM"/>
    <property type="match status" value="2"/>
</dbReference>
<accession>A0A8J6DWI6</accession>
<dbReference type="EMBL" id="JAGFMF010011435">
    <property type="protein sequence ID" value="KAG8522410.1"/>
    <property type="molecule type" value="Genomic_DNA"/>
</dbReference>
<feature type="domain" description="TMEM181 GOLD" evidence="8">
    <location>
        <begin position="424"/>
        <end position="506"/>
    </location>
</feature>
<evidence type="ECO:0000259" key="8">
    <source>
        <dbReference type="Pfam" id="PF21885"/>
    </source>
</evidence>
<evidence type="ECO:0000256" key="2">
    <source>
        <dbReference type="ARBA" id="ARBA00022692"/>
    </source>
</evidence>
<dbReference type="InterPro" id="IPR054077">
    <property type="entry name" value="TMEM181_GOLD"/>
</dbReference>
<dbReference type="InterPro" id="IPR047843">
    <property type="entry name" value="WLS-like_TM"/>
</dbReference>
<dbReference type="Proteomes" id="UP000700334">
    <property type="component" value="Unassembled WGS sequence"/>
</dbReference>
<dbReference type="PANTHER" id="PTHR31918">
    <property type="entry name" value="TRANSMEMBRANE PROTEIN 181"/>
    <property type="match status" value="1"/>
</dbReference>
<name>A0A8J6DWI6_GALPY</name>
<keyword evidence="10" id="KW-1185">Reference proteome</keyword>
<dbReference type="OrthoDB" id="28186at2759"/>
<keyword evidence="4 6" id="KW-0472">Membrane</keyword>
<evidence type="ECO:0000256" key="3">
    <source>
        <dbReference type="ARBA" id="ARBA00022989"/>
    </source>
</evidence>